<protein>
    <recommendedName>
        <fullName evidence="4">GH18 domain-containing protein</fullName>
    </recommendedName>
</protein>
<dbReference type="RefSeq" id="WP_204060252.1">
    <property type="nucleotide sequence ID" value="NZ_BAAAGP010000029.1"/>
</dbReference>
<dbReference type="InterPro" id="IPR017853">
    <property type="entry name" value="GH"/>
</dbReference>
<keyword evidence="3" id="KW-1185">Reference proteome</keyword>
<dbReference type="EMBL" id="BOOC01000035">
    <property type="protein sequence ID" value="GIH43098.1"/>
    <property type="molecule type" value="Genomic_DNA"/>
</dbReference>
<reference evidence="2 3" key="1">
    <citation type="submission" date="2021-01" db="EMBL/GenBank/DDBJ databases">
        <title>Whole genome shotgun sequence of Microbispora corallina NBRC 16416.</title>
        <authorList>
            <person name="Komaki H."/>
            <person name="Tamura T."/>
        </authorList>
    </citation>
    <scope>NUCLEOTIDE SEQUENCE [LARGE SCALE GENOMIC DNA]</scope>
    <source>
        <strain evidence="2 3">NBRC 16416</strain>
    </source>
</reference>
<evidence type="ECO:0000313" key="3">
    <source>
        <dbReference type="Proteomes" id="UP000603904"/>
    </source>
</evidence>
<dbReference type="SUPFAM" id="SSF51445">
    <property type="entry name" value="(Trans)glycosidases"/>
    <property type="match status" value="1"/>
</dbReference>
<feature type="chain" id="PRO_5047086420" description="GH18 domain-containing protein" evidence="1">
    <location>
        <begin position="22"/>
        <end position="355"/>
    </location>
</feature>
<dbReference type="Proteomes" id="UP000603904">
    <property type="component" value="Unassembled WGS sequence"/>
</dbReference>
<accession>A0ABQ4G7X5</accession>
<sequence>MRRLVLLVFLLIPFLAAPARAAAAPIQVYGSWHCGDDACIWGTVRDIGEFDSKNHWLVDRGDGRPSVNLVVLSFVHPVKLLHRTTDAQTLDGVPRGMTADIVSYFKSRGIRVMLSIGGITYTDAWDSALAENAAQFGRNAAEVAQRLGVGIEIDYEENTGPNLVGLQAFIDAYRAVLPYDPSGANPAARLTIDLAAGDRWLIDIGRKATADWLRADRPVLDYANAMVPARQPSTSGAIDNWQEHIDGKPQYSPAFPPLAPAKFTGGLYIAEGSKVRPECANFSTSLQNSTGTFVQTAAPKGAGTSSGLLGYMFWAAERPSTRGVTTAPPNSCEGGVGGGATAYAIPIPMPALRQS</sequence>
<gene>
    <name evidence="2" type="ORF">Mco01_60980</name>
</gene>
<feature type="signal peptide" evidence="1">
    <location>
        <begin position="1"/>
        <end position="21"/>
    </location>
</feature>
<proteinExistence type="predicted"/>
<evidence type="ECO:0000313" key="2">
    <source>
        <dbReference type="EMBL" id="GIH43098.1"/>
    </source>
</evidence>
<evidence type="ECO:0000256" key="1">
    <source>
        <dbReference type="SAM" id="SignalP"/>
    </source>
</evidence>
<keyword evidence="1" id="KW-0732">Signal</keyword>
<name>A0ABQ4G7X5_9ACTN</name>
<evidence type="ECO:0008006" key="4">
    <source>
        <dbReference type="Google" id="ProtNLM"/>
    </source>
</evidence>
<comment type="caution">
    <text evidence="2">The sequence shown here is derived from an EMBL/GenBank/DDBJ whole genome shotgun (WGS) entry which is preliminary data.</text>
</comment>
<organism evidence="2 3">
    <name type="scientific">Microbispora corallina</name>
    <dbReference type="NCBI Taxonomy" id="83302"/>
    <lineage>
        <taxon>Bacteria</taxon>
        <taxon>Bacillati</taxon>
        <taxon>Actinomycetota</taxon>
        <taxon>Actinomycetes</taxon>
        <taxon>Streptosporangiales</taxon>
        <taxon>Streptosporangiaceae</taxon>
        <taxon>Microbispora</taxon>
    </lineage>
</organism>
<dbReference type="Gene3D" id="3.20.20.80">
    <property type="entry name" value="Glycosidases"/>
    <property type="match status" value="1"/>
</dbReference>